<accession>T0H231</accession>
<dbReference type="EMBL" id="ATHL01000110">
    <property type="protein sequence ID" value="EQB10391.1"/>
    <property type="molecule type" value="Genomic_DNA"/>
</dbReference>
<reference evidence="1 2" key="1">
    <citation type="journal article" date="2013" name="Genome Announc.">
        <title>Genome Sequence of Novosphingobium lindaniclasticum LE124T, Isolated from a Hexachlorocyclohexane Dumpsite.</title>
        <authorList>
            <person name="Saxena A."/>
            <person name="Nayyar N."/>
            <person name="Sangwan N."/>
            <person name="Kumari R."/>
            <person name="Khurana J.P."/>
            <person name="Lal R."/>
        </authorList>
    </citation>
    <scope>NUCLEOTIDE SEQUENCE [LARGE SCALE GENOMIC DNA]</scope>
    <source>
        <strain evidence="1 2">LE124</strain>
    </source>
</reference>
<comment type="caution">
    <text evidence="1">The sequence shown here is derived from an EMBL/GenBank/DDBJ whole genome shotgun (WGS) entry which is preliminary data.</text>
</comment>
<keyword evidence="2" id="KW-1185">Reference proteome</keyword>
<dbReference type="AlphaFoldDB" id="T0H231"/>
<evidence type="ECO:0000313" key="1">
    <source>
        <dbReference type="EMBL" id="EQB10391.1"/>
    </source>
</evidence>
<organism evidence="1 2">
    <name type="scientific">Novosphingobium lindaniclasticum LE124</name>
    <dbReference type="NCBI Taxonomy" id="1096930"/>
    <lineage>
        <taxon>Bacteria</taxon>
        <taxon>Pseudomonadati</taxon>
        <taxon>Pseudomonadota</taxon>
        <taxon>Alphaproteobacteria</taxon>
        <taxon>Sphingomonadales</taxon>
        <taxon>Sphingomonadaceae</taxon>
        <taxon>Novosphingobium</taxon>
    </lineage>
</organism>
<gene>
    <name evidence="1" type="ORF">L284_16995</name>
</gene>
<dbReference type="RefSeq" id="WP_021235190.1">
    <property type="nucleotide sequence ID" value="NZ_ATHL01000110.1"/>
</dbReference>
<name>T0H231_9SPHN</name>
<dbReference type="Proteomes" id="UP000015527">
    <property type="component" value="Unassembled WGS sequence"/>
</dbReference>
<protein>
    <submittedName>
        <fullName evidence="1">Uncharacterized protein</fullName>
    </submittedName>
</protein>
<sequence length="133" mass="14425">MTFDPTKPVRTRDGRAVTILATGVLAHIPGIGCRVGEQTILAQIEGKPAPDYFDADGSFHKAQGDTEWDLVNIPPEPVKTEEFFSIYPPSEGADWSFAKRASASTARNIGSDKYRATIRIAYEDGKPVSASLV</sequence>
<evidence type="ECO:0000313" key="2">
    <source>
        <dbReference type="Proteomes" id="UP000015527"/>
    </source>
</evidence>
<dbReference type="PATRIC" id="fig|1096930.3.peg.3373"/>
<proteinExistence type="predicted"/>